<dbReference type="SUPFAM" id="SSF103088">
    <property type="entry name" value="OmpA-like"/>
    <property type="match status" value="1"/>
</dbReference>
<dbReference type="EMBL" id="RXOF01000011">
    <property type="protein sequence ID" value="RTQ47783.1"/>
    <property type="molecule type" value="Genomic_DNA"/>
</dbReference>
<reference evidence="7 8" key="1">
    <citation type="submission" date="2018-12" db="EMBL/GenBank/DDBJ databases">
        <title>Hymenobacter gummosus sp. nov., isolated from a spring.</title>
        <authorList>
            <person name="Nie L."/>
        </authorList>
    </citation>
    <scope>NUCLEOTIDE SEQUENCE [LARGE SCALE GENOMIC DNA]</scope>
    <source>
        <strain evidence="7 8">KCTC 52166</strain>
    </source>
</reference>
<dbReference type="InterPro" id="IPR036737">
    <property type="entry name" value="OmpA-like_sf"/>
</dbReference>
<dbReference type="InterPro" id="IPR006664">
    <property type="entry name" value="OMP_bac"/>
</dbReference>
<gene>
    <name evidence="7" type="ORF">EJV47_17840</name>
</gene>
<keyword evidence="8" id="KW-1185">Reference proteome</keyword>
<evidence type="ECO:0000256" key="5">
    <source>
        <dbReference type="SAM" id="SignalP"/>
    </source>
</evidence>
<feature type="signal peptide" evidence="5">
    <location>
        <begin position="1"/>
        <end position="24"/>
    </location>
</feature>
<dbReference type="Proteomes" id="UP000282184">
    <property type="component" value="Unassembled WGS sequence"/>
</dbReference>
<comment type="subcellular location">
    <subcellularLocation>
        <location evidence="1">Cell outer membrane</location>
    </subcellularLocation>
</comment>
<evidence type="ECO:0000256" key="3">
    <source>
        <dbReference type="ARBA" id="ARBA00023237"/>
    </source>
</evidence>
<feature type="chain" id="PRO_5018634194" evidence="5">
    <location>
        <begin position="25"/>
        <end position="440"/>
    </location>
</feature>
<evidence type="ECO:0000256" key="2">
    <source>
        <dbReference type="ARBA" id="ARBA00023136"/>
    </source>
</evidence>
<keyword evidence="2 4" id="KW-0472">Membrane</keyword>
<evidence type="ECO:0000256" key="1">
    <source>
        <dbReference type="ARBA" id="ARBA00004442"/>
    </source>
</evidence>
<dbReference type="PANTHER" id="PTHR30329">
    <property type="entry name" value="STATOR ELEMENT OF FLAGELLAR MOTOR COMPLEX"/>
    <property type="match status" value="1"/>
</dbReference>
<protein>
    <submittedName>
        <fullName evidence="7">OmpA family protein</fullName>
    </submittedName>
</protein>
<proteinExistence type="predicted"/>
<dbReference type="AlphaFoldDB" id="A0A3S0JF96"/>
<dbReference type="OrthoDB" id="1185811at2"/>
<evidence type="ECO:0000313" key="7">
    <source>
        <dbReference type="EMBL" id="RTQ47783.1"/>
    </source>
</evidence>
<evidence type="ECO:0000259" key="6">
    <source>
        <dbReference type="PROSITE" id="PS51123"/>
    </source>
</evidence>
<dbReference type="Gene3D" id="3.30.1330.60">
    <property type="entry name" value="OmpA-like domain"/>
    <property type="match status" value="1"/>
</dbReference>
<accession>A0A3S0JF96</accession>
<dbReference type="GO" id="GO:0009279">
    <property type="term" value="C:cell outer membrane"/>
    <property type="evidence" value="ECO:0007669"/>
    <property type="project" value="UniProtKB-SubCell"/>
</dbReference>
<comment type="caution">
    <text evidence="7">The sequence shown here is derived from an EMBL/GenBank/DDBJ whole genome shotgun (WGS) entry which is preliminary data.</text>
</comment>
<dbReference type="RefSeq" id="WP_126694541.1">
    <property type="nucleotide sequence ID" value="NZ_RXOF01000011.1"/>
</dbReference>
<dbReference type="Pfam" id="PF00691">
    <property type="entry name" value="OmpA"/>
    <property type="match status" value="1"/>
</dbReference>
<dbReference type="PRINTS" id="PR01021">
    <property type="entry name" value="OMPADOMAIN"/>
</dbReference>
<evidence type="ECO:0000256" key="4">
    <source>
        <dbReference type="PROSITE-ProRule" id="PRU00473"/>
    </source>
</evidence>
<keyword evidence="3" id="KW-0998">Cell outer membrane</keyword>
<feature type="domain" description="OmpA-like" evidence="6">
    <location>
        <begin position="22"/>
        <end position="140"/>
    </location>
</feature>
<keyword evidence="5" id="KW-0732">Signal</keyword>
<dbReference type="CDD" id="cd07185">
    <property type="entry name" value="OmpA_C-like"/>
    <property type="match status" value="1"/>
</dbReference>
<dbReference type="PANTHER" id="PTHR30329:SF21">
    <property type="entry name" value="LIPOPROTEIN YIAD-RELATED"/>
    <property type="match status" value="1"/>
</dbReference>
<name>A0A3S0JF96_9BACT</name>
<dbReference type="PROSITE" id="PS51123">
    <property type="entry name" value="OMPA_2"/>
    <property type="match status" value="1"/>
</dbReference>
<sequence>MKYWYRIVAGLGLLAGLLTRAEQAAGQQLTQRVEFATAEAALSPAAEQTLRSLAAAVAGQPGLQLTLVGRTDSVGAAGYNQQLARRRAEAVQQFLLRQQVPLAAFQPAAALGEQQPLADNGSAAGRARNRSVTVTAAWATAPVVAAAAPTPALAAATVPPAEPFNRRDTVIFGAEGTELIMAKDAFAPYELRHLQVQVKEVYNPTSMVLNDAATEDAAGGLLETAGMLFVSVRRDARGPALTPNSPVTIRIPADSLDPAMALYRPVQRDGETVWEPVGEKPRLVIVNGKRYYELTTTSLFNLNLDKEKALLASLFGGGARPRRLEFRVPRLERVRAYCYGDNSLVRARFTDARHFTFRRSIGGIAPRQRRLVVVGRLGDKSYVLNKRIEQLPYSNLRRAYVVRRHDFRLVETEKELRAILRSLRRGPGRPTPAAPGASGQ</sequence>
<dbReference type="InterPro" id="IPR006665">
    <property type="entry name" value="OmpA-like"/>
</dbReference>
<organism evidence="7 8">
    <name type="scientific">Hymenobacter gummosus</name>
    <dbReference type="NCBI Taxonomy" id="1776032"/>
    <lineage>
        <taxon>Bacteria</taxon>
        <taxon>Pseudomonadati</taxon>
        <taxon>Bacteroidota</taxon>
        <taxon>Cytophagia</taxon>
        <taxon>Cytophagales</taxon>
        <taxon>Hymenobacteraceae</taxon>
        <taxon>Hymenobacter</taxon>
    </lineage>
</organism>
<evidence type="ECO:0000313" key="8">
    <source>
        <dbReference type="Proteomes" id="UP000282184"/>
    </source>
</evidence>
<dbReference type="InterPro" id="IPR050330">
    <property type="entry name" value="Bact_OuterMem_StrucFunc"/>
</dbReference>